<dbReference type="AlphaFoldDB" id="A0A645F9J2"/>
<organism evidence="1">
    <name type="scientific">bioreactor metagenome</name>
    <dbReference type="NCBI Taxonomy" id="1076179"/>
    <lineage>
        <taxon>unclassified sequences</taxon>
        <taxon>metagenomes</taxon>
        <taxon>ecological metagenomes</taxon>
    </lineage>
</organism>
<dbReference type="GO" id="GO:0035595">
    <property type="term" value="F:N-acetylglucosaminylinositol deacetylase activity"/>
    <property type="evidence" value="ECO:0007669"/>
    <property type="project" value="UniProtKB-EC"/>
</dbReference>
<comment type="caution">
    <text evidence="1">The sequence shown here is derived from an EMBL/GenBank/DDBJ whole genome shotgun (WGS) entry which is preliminary data.</text>
</comment>
<gene>
    <name evidence="1" type="primary">mshB_9</name>
    <name evidence="1" type="ORF">SDC9_157865</name>
</gene>
<protein>
    <submittedName>
        <fullName evidence="1">1D-myo-inositol 2-acetamido-2-deoxy-alpha-D-glucopyranoside deacetylase</fullName>
        <ecNumber evidence="1">3.5.1.103</ecNumber>
    </submittedName>
</protein>
<dbReference type="EC" id="3.5.1.103" evidence="1"/>
<dbReference type="Gene3D" id="3.40.50.10320">
    <property type="entry name" value="LmbE-like"/>
    <property type="match status" value="1"/>
</dbReference>
<dbReference type="EMBL" id="VSSQ01056729">
    <property type="protein sequence ID" value="MPN10570.1"/>
    <property type="molecule type" value="Genomic_DNA"/>
</dbReference>
<reference evidence="1" key="1">
    <citation type="submission" date="2019-08" db="EMBL/GenBank/DDBJ databases">
        <authorList>
            <person name="Kucharzyk K."/>
            <person name="Murdoch R.W."/>
            <person name="Higgins S."/>
            <person name="Loffler F."/>
        </authorList>
    </citation>
    <scope>NUCLEOTIDE SEQUENCE</scope>
</reference>
<dbReference type="InterPro" id="IPR024078">
    <property type="entry name" value="LmbE-like_dom_sf"/>
</dbReference>
<name>A0A645F9J2_9ZZZZ</name>
<keyword evidence="1" id="KW-0378">Hydrolase</keyword>
<accession>A0A645F9J2</accession>
<dbReference type="InterPro" id="IPR003737">
    <property type="entry name" value="GlcNAc_PI_deacetylase-related"/>
</dbReference>
<dbReference type="Pfam" id="PF02585">
    <property type="entry name" value="PIG-L"/>
    <property type="match status" value="1"/>
</dbReference>
<dbReference type="SUPFAM" id="SSF102588">
    <property type="entry name" value="LmbE-like"/>
    <property type="match status" value="1"/>
</dbReference>
<proteinExistence type="predicted"/>
<sequence>MQGTIAYTCTSNIRYRCNEALNGAWAMGLRNHPIFANFPDILPSKQRQWEFQFKGKALTQYYVRLFRQYRPEVVITHDVAGEYGHWQHINVSKAVCDAVSLAADTSYDPESAAQYGIFQVKKLYLHLYPERRLKLDVWSHLESFQGKNVVEIAREAFKYHISQQKASHYHDDSKGVYSLSDYGLYYSSVGPDSNHNDMFENIDPSSLSVEP</sequence>
<evidence type="ECO:0000313" key="1">
    <source>
        <dbReference type="EMBL" id="MPN10570.1"/>
    </source>
</evidence>